<dbReference type="AlphaFoldDB" id="A0A4R9LVD4"/>
<accession>A0A4R9LVD4</accession>
<proteinExistence type="predicted"/>
<comment type="caution">
    <text evidence="1">The sequence shown here is derived from an EMBL/GenBank/DDBJ whole genome shotgun (WGS) entry which is preliminary data.</text>
</comment>
<organism evidence="1 2">
    <name type="scientific">Leptospira ilyithenensis</name>
    <dbReference type="NCBI Taxonomy" id="2484901"/>
    <lineage>
        <taxon>Bacteria</taxon>
        <taxon>Pseudomonadati</taxon>
        <taxon>Spirochaetota</taxon>
        <taxon>Spirochaetia</taxon>
        <taxon>Leptospirales</taxon>
        <taxon>Leptospiraceae</taxon>
        <taxon>Leptospira</taxon>
    </lineage>
</organism>
<keyword evidence="2" id="KW-1185">Reference proteome</keyword>
<dbReference type="RefSeq" id="WP_135762407.1">
    <property type="nucleotide sequence ID" value="NZ_RQHV01000001.1"/>
</dbReference>
<protein>
    <submittedName>
        <fullName evidence="1">Uncharacterized protein</fullName>
    </submittedName>
</protein>
<dbReference type="Proteomes" id="UP000298264">
    <property type="component" value="Unassembled WGS sequence"/>
</dbReference>
<dbReference type="OrthoDB" id="326486at2"/>
<evidence type="ECO:0000313" key="1">
    <source>
        <dbReference type="EMBL" id="TGN16778.1"/>
    </source>
</evidence>
<gene>
    <name evidence="1" type="ORF">EHS11_00210</name>
</gene>
<reference evidence="1" key="1">
    <citation type="journal article" date="2019" name="PLoS Negl. Trop. Dis.">
        <title>Revisiting the worldwide diversity of Leptospira species in the environment.</title>
        <authorList>
            <person name="Vincent A.T."/>
            <person name="Schiettekatte O."/>
            <person name="Bourhy P."/>
            <person name="Veyrier F.J."/>
            <person name="Picardeau M."/>
        </authorList>
    </citation>
    <scope>NUCLEOTIDE SEQUENCE [LARGE SCALE GENOMIC DNA]</scope>
    <source>
        <strain evidence="1">201400974</strain>
    </source>
</reference>
<sequence>MKILHKLIKFGKGVKFKIESQQIEVSFYTDSVPLSEKDLKQRFAEEWDDFSEKNLFHFISFDWKIHPKPIGKSQIELYGTRKLDSFSKFHYLLFPNHYIGRERIHLKEKANLFLGIPPKASANKKFIKDKIHNLFRTPRRIFWKEISFQKFEIPKSETHSFSNADFLPLLKEGQMTLIVKWARLTRISYLLKLTTFDRPSPLVGEIFLKSRRKFAEGSFGESCFVSLGYFLPNEKDNYFLSYWGLTPVIDKEWQQYAMPQNLNETEDLDFYGLTQDIWFGQILISKGIKFKKKKNLVFVTEASEVCNSGYEKIFLESTWELF</sequence>
<name>A0A4R9LVD4_9LEPT</name>
<dbReference type="EMBL" id="RQHV01000001">
    <property type="protein sequence ID" value="TGN16778.1"/>
    <property type="molecule type" value="Genomic_DNA"/>
</dbReference>
<evidence type="ECO:0000313" key="2">
    <source>
        <dbReference type="Proteomes" id="UP000298264"/>
    </source>
</evidence>